<evidence type="ECO:0000313" key="1">
    <source>
        <dbReference type="EMBL" id="GIZ53448.1"/>
    </source>
</evidence>
<evidence type="ECO:0000313" key="2">
    <source>
        <dbReference type="Proteomes" id="UP000887222"/>
    </source>
</evidence>
<dbReference type="EMBL" id="BPMK01000017">
    <property type="protein sequence ID" value="GIZ53448.1"/>
    <property type="molecule type" value="Genomic_DNA"/>
</dbReference>
<protein>
    <submittedName>
        <fullName evidence="1">Uncharacterized protein</fullName>
    </submittedName>
</protein>
<gene>
    <name evidence="1" type="ORF">NCCP691_34620</name>
</gene>
<reference evidence="1 2" key="1">
    <citation type="journal article" date="2022" name="Int. J. Syst. Evol. Microbiol.">
        <title>Noviherbaspirillum aridicola sp. nov., isolated from an arid soil in Pakistan.</title>
        <authorList>
            <person name="Khan I.U."/>
            <person name="Saqib M."/>
            <person name="Amin A."/>
            <person name="Hussain F."/>
            <person name="Li L."/>
            <person name="Liu Y.H."/>
            <person name="Fang B.Z."/>
            <person name="Ahmed I."/>
            <person name="Li W.J."/>
        </authorList>
    </citation>
    <scope>NUCLEOTIDE SEQUENCE [LARGE SCALE GENOMIC DNA]</scope>
    <source>
        <strain evidence="1 2">NCCP-691</strain>
    </source>
</reference>
<organism evidence="1 2">
    <name type="scientific">Noviherbaspirillum aridicola</name>
    <dbReference type="NCBI Taxonomy" id="2849687"/>
    <lineage>
        <taxon>Bacteria</taxon>
        <taxon>Pseudomonadati</taxon>
        <taxon>Pseudomonadota</taxon>
        <taxon>Betaproteobacteria</taxon>
        <taxon>Burkholderiales</taxon>
        <taxon>Oxalobacteraceae</taxon>
        <taxon>Noviherbaspirillum</taxon>
    </lineage>
</organism>
<proteinExistence type="predicted"/>
<accession>A0ABQ4Q8B0</accession>
<keyword evidence="2" id="KW-1185">Reference proteome</keyword>
<comment type="caution">
    <text evidence="1">The sequence shown here is derived from an EMBL/GenBank/DDBJ whole genome shotgun (WGS) entry which is preliminary data.</text>
</comment>
<dbReference type="Proteomes" id="UP000887222">
    <property type="component" value="Unassembled WGS sequence"/>
</dbReference>
<name>A0ABQ4Q8B0_9BURK</name>
<sequence length="79" mass="8659">MVVARDQFRHQPAFQADFASRQRAGPLAGKQNAAVRAKTKNRITGGFHEAVYLGRAQLLAVSANGKHVKWVKGRAAYPD</sequence>